<evidence type="ECO:0000256" key="2">
    <source>
        <dbReference type="ARBA" id="ARBA00022741"/>
    </source>
</evidence>
<dbReference type="OMA" id="TDECQAE"/>
<dbReference type="Proteomes" id="UP000265020">
    <property type="component" value="Unassembled WGS sequence"/>
</dbReference>
<dbReference type="GeneTree" id="ENSGT01150000286992"/>
<dbReference type="PANTHER" id="PTHR10903:SF62">
    <property type="entry name" value="GTPASE IMAP FAMILY MEMBER 4-LIKE-RELATED"/>
    <property type="match status" value="1"/>
</dbReference>
<dbReference type="PROSITE" id="PS51720">
    <property type="entry name" value="G_AIG1"/>
    <property type="match status" value="1"/>
</dbReference>
<dbReference type="Pfam" id="PF04548">
    <property type="entry name" value="AIG1"/>
    <property type="match status" value="1"/>
</dbReference>
<protein>
    <recommendedName>
        <fullName evidence="5">AIG1-type G domain-containing protein</fullName>
    </recommendedName>
</protein>
<dbReference type="GO" id="GO:0005525">
    <property type="term" value="F:GTP binding"/>
    <property type="evidence" value="ECO:0007669"/>
    <property type="project" value="UniProtKB-KW"/>
</dbReference>
<dbReference type="PANTHER" id="PTHR10903">
    <property type="entry name" value="GTPASE, IMAP FAMILY MEMBER-RELATED"/>
    <property type="match status" value="1"/>
</dbReference>
<evidence type="ECO:0000259" key="5">
    <source>
        <dbReference type="PROSITE" id="PS51720"/>
    </source>
</evidence>
<evidence type="ECO:0000256" key="3">
    <source>
        <dbReference type="ARBA" id="ARBA00023134"/>
    </source>
</evidence>
<sequence length="311" mass="33718">MAGPNEINIFLLGKTGIGKSSLGNTILGDSLFKEKSSPTSETDLGQAERKYINGVPIKVIDTPGFFGNNMDDETLKREIIHSVKLCAPKIDAFLIVLRVDRYAAQEKEIIKQIEQCFSEEALKHAVVVFTHGDQLEDGVTIEDFFKRDSDLKELVERCGGRCHVVDNKYWKEKQEGYRSNKFQVEQLFNTITTMTVSQGSYTNMLLELVGEEKKKGGRGEILIISAGVTVGALLGALLGAVVLKPVIPSEFASAAVGAVGGAAFGGITGGAVASTSATSKDAVLEITEQMIKIGGNLLRFQLEEEEIKKKS</sequence>
<dbReference type="InterPro" id="IPR045058">
    <property type="entry name" value="GIMA/IAN/Toc"/>
</dbReference>
<keyword evidence="2" id="KW-0547">Nucleotide-binding</keyword>
<keyword evidence="3" id="KW-0342">GTP-binding</keyword>
<dbReference type="Ensembl" id="ENSCVAT00000020846.1">
    <property type="protein sequence ID" value="ENSCVAP00000028639.1"/>
    <property type="gene ID" value="ENSCVAG00000015817.1"/>
</dbReference>
<keyword evidence="4" id="KW-1133">Transmembrane helix</keyword>
<feature type="transmembrane region" description="Helical" evidence="4">
    <location>
        <begin position="221"/>
        <end position="243"/>
    </location>
</feature>
<evidence type="ECO:0000313" key="7">
    <source>
        <dbReference type="Proteomes" id="UP000265020"/>
    </source>
</evidence>
<accession>A0A3Q2EAG2</accession>
<keyword evidence="4" id="KW-0812">Transmembrane</keyword>
<dbReference type="STRING" id="28743.ENSCVAP00000028639"/>
<comment type="similarity">
    <text evidence="1">Belongs to the TRAFAC class TrmE-Era-EngA-EngB-Septin-like GTPase superfamily. AIG1/Toc34/Toc159-like paraseptin GTPase family. IAN subfamily.</text>
</comment>
<name>A0A3Q2EAG2_CYPVA</name>
<dbReference type="AlphaFoldDB" id="A0A3Q2EAG2"/>
<evidence type="ECO:0000256" key="1">
    <source>
        <dbReference type="ARBA" id="ARBA00008535"/>
    </source>
</evidence>
<proteinExistence type="inferred from homology"/>
<evidence type="ECO:0000256" key="4">
    <source>
        <dbReference type="SAM" id="Phobius"/>
    </source>
</evidence>
<dbReference type="FunFam" id="3.40.50.300:FF:000366">
    <property type="entry name" value="GTPase, IMAP family member 2"/>
    <property type="match status" value="1"/>
</dbReference>
<keyword evidence="7" id="KW-1185">Reference proteome</keyword>
<dbReference type="SUPFAM" id="SSF52540">
    <property type="entry name" value="P-loop containing nucleoside triphosphate hydrolases"/>
    <property type="match status" value="1"/>
</dbReference>
<feature type="domain" description="AIG1-type G" evidence="5">
    <location>
        <begin position="4"/>
        <end position="210"/>
    </location>
</feature>
<dbReference type="InterPro" id="IPR006703">
    <property type="entry name" value="G_AIG1"/>
</dbReference>
<reference evidence="6" key="2">
    <citation type="submission" date="2025-09" db="UniProtKB">
        <authorList>
            <consortium name="Ensembl"/>
        </authorList>
    </citation>
    <scope>IDENTIFICATION</scope>
</reference>
<reference evidence="6" key="1">
    <citation type="submission" date="2025-08" db="UniProtKB">
        <authorList>
            <consortium name="Ensembl"/>
        </authorList>
    </citation>
    <scope>IDENTIFICATION</scope>
</reference>
<organism evidence="6 7">
    <name type="scientific">Cyprinodon variegatus</name>
    <name type="common">Sheepshead minnow</name>
    <dbReference type="NCBI Taxonomy" id="28743"/>
    <lineage>
        <taxon>Eukaryota</taxon>
        <taxon>Metazoa</taxon>
        <taxon>Chordata</taxon>
        <taxon>Craniata</taxon>
        <taxon>Vertebrata</taxon>
        <taxon>Euteleostomi</taxon>
        <taxon>Actinopterygii</taxon>
        <taxon>Neopterygii</taxon>
        <taxon>Teleostei</taxon>
        <taxon>Neoteleostei</taxon>
        <taxon>Acanthomorphata</taxon>
        <taxon>Ovalentaria</taxon>
        <taxon>Atherinomorphae</taxon>
        <taxon>Cyprinodontiformes</taxon>
        <taxon>Cyprinodontidae</taxon>
        <taxon>Cyprinodon</taxon>
    </lineage>
</organism>
<dbReference type="InterPro" id="IPR027417">
    <property type="entry name" value="P-loop_NTPase"/>
</dbReference>
<keyword evidence="4" id="KW-0472">Membrane</keyword>
<evidence type="ECO:0000313" key="6">
    <source>
        <dbReference type="Ensembl" id="ENSCVAP00000028639.1"/>
    </source>
</evidence>
<dbReference type="Gene3D" id="3.40.50.300">
    <property type="entry name" value="P-loop containing nucleotide triphosphate hydrolases"/>
    <property type="match status" value="1"/>
</dbReference>